<gene>
    <name evidence="1" type="ORF">AAHA92_25844</name>
</gene>
<reference evidence="1 2" key="1">
    <citation type="submission" date="2024-06" db="EMBL/GenBank/DDBJ databases">
        <title>A chromosome level genome sequence of Diviner's sage (Salvia divinorum).</title>
        <authorList>
            <person name="Ford S.A."/>
            <person name="Ro D.-K."/>
            <person name="Ness R.W."/>
            <person name="Phillips M.A."/>
        </authorList>
    </citation>
    <scope>NUCLEOTIDE SEQUENCE [LARGE SCALE GENOMIC DNA]</scope>
    <source>
        <strain evidence="1">SAF-2024a</strain>
        <tissue evidence="1">Leaf</tissue>
    </source>
</reference>
<keyword evidence="2" id="KW-1185">Reference proteome</keyword>
<organism evidence="1 2">
    <name type="scientific">Salvia divinorum</name>
    <name type="common">Maria pastora</name>
    <name type="synonym">Diviner's sage</name>
    <dbReference type="NCBI Taxonomy" id="28513"/>
    <lineage>
        <taxon>Eukaryota</taxon>
        <taxon>Viridiplantae</taxon>
        <taxon>Streptophyta</taxon>
        <taxon>Embryophyta</taxon>
        <taxon>Tracheophyta</taxon>
        <taxon>Spermatophyta</taxon>
        <taxon>Magnoliopsida</taxon>
        <taxon>eudicotyledons</taxon>
        <taxon>Gunneridae</taxon>
        <taxon>Pentapetalae</taxon>
        <taxon>asterids</taxon>
        <taxon>lamiids</taxon>
        <taxon>Lamiales</taxon>
        <taxon>Lamiaceae</taxon>
        <taxon>Nepetoideae</taxon>
        <taxon>Mentheae</taxon>
        <taxon>Salviinae</taxon>
        <taxon>Salvia</taxon>
        <taxon>Salvia subgen. Calosphace</taxon>
    </lineage>
</organism>
<dbReference type="Proteomes" id="UP001567538">
    <property type="component" value="Unassembled WGS sequence"/>
</dbReference>
<protein>
    <submittedName>
        <fullName evidence="1">Uncharacterized protein</fullName>
    </submittedName>
</protein>
<comment type="caution">
    <text evidence="1">The sequence shown here is derived from an EMBL/GenBank/DDBJ whole genome shotgun (WGS) entry which is preliminary data.</text>
</comment>
<dbReference type="EMBL" id="JBEAFC010000009">
    <property type="protein sequence ID" value="KAL1541647.1"/>
    <property type="molecule type" value="Genomic_DNA"/>
</dbReference>
<sequence>MGAQILRTQPGCVAQDDPQHTSKTINSILILAIDGKQTATEERVDEHRVIHCRGSHIRGKTLSYANGGFIGKANVNIGRRKTLSLLSRYDDVGRLCHCRKNIHKLG</sequence>
<evidence type="ECO:0000313" key="2">
    <source>
        <dbReference type="Proteomes" id="UP001567538"/>
    </source>
</evidence>
<evidence type="ECO:0000313" key="1">
    <source>
        <dbReference type="EMBL" id="KAL1541647.1"/>
    </source>
</evidence>
<dbReference type="AlphaFoldDB" id="A0ABD1GC11"/>
<proteinExistence type="predicted"/>
<accession>A0ABD1GC11</accession>
<name>A0ABD1GC11_SALDI</name>